<dbReference type="PANTHER" id="PTHR24220:SF685">
    <property type="entry name" value="ABC TRANSPORTER RELATED"/>
    <property type="match status" value="1"/>
</dbReference>
<dbReference type="Pfam" id="PF00005">
    <property type="entry name" value="ABC_tran"/>
    <property type="match status" value="2"/>
</dbReference>
<dbReference type="InterPro" id="IPR003439">
    <property type="entry name" value="ABC_transporter-like_ATP-bd"/>
</dbReference>
<keyword evidence="2 4" id="KW-0067">ATP-binding</keyword>
<dbReference type="CDD" id="cd03257">
    <property type="entry name" value="ABC_NikE_OppD_transporters"/>
    <property type="match status" value="1"/>
</dbReference>
<dbReference type="RefSeq" id="WP_370718123.1">
    <property type="nucleotide sequence ID" value="NZ_JBGGTQ010000003.1"/>
</dbReference>
<dbReference type="PROSITE" id="PS00211">
    <property type="entry name" value="ABC_TRANSPORTER_1"/>
    <property type="match status" value="2"/>
</dbReference>
<evidence type="ECO:0000256" key="1">
    <source>
        <dbReference type="ARBA" id="ARBA00022741"/>
    </source>
</evidence>
<dbReference type="PANTHER" id="PTHR24220">
    <property type="entry name" value="IMPORT ATP-BINDING PROTEIN"/>
    <property type="match status" value="1"/>
</dbReference>
<dbReference type="InterPro" id="IPR027417">
    <property type="entry name" value="P-loop_NTPase"/>
</dbReference>
<evidence type="ECO:0000313" key="5">
    <source>
        <dbReference type="Proteomes" id="UP001566476"/>
    </source>
</evidence>
<dbReference type="Gene3D" id="3.40.50.300">
    <property type="entry name" value="P-loop containing nucleotide triphosphate hydrolases"/>
    <property type="match status" value="2"/>
</dbReference>
<name>A0ABV4I0Q5_9ACTN</name>
<dbReference type="SUPFAM" id="SSF52540">
    <property type="entry name" value="P-loop containing nucleoside triphosphate hydrolases"/>
    <property type="match status" value="2"/>
</dbReference>
<comment type="caution">
    <text evidence="4">The sequence shown here is derived from an EMBL/GenBank/DDBJ whole genome shotgun (WGS) entry which is preliminary data.</text>
</comment>
<proteinExistence type="predicted"/>
<keyword evidence="1" id="KW-0547">Nucleotide-binding</keyword>
<feature type="domain" description="ABC transporter" evidence="3">
    <location>
        <begin position="247"/>
        <end position="466"/>
    </location>
</feature>
<dbReference type="GO" id="GO:0005524">
    <property type="term" value="F:ATP binding"/>
    <property type="evidence" value="ECO:0007669"/>
    <property type="project" value="UniProtKB-KW"/>
</dbReference>
<accession>A0ABV4I0Q5</accession>
<feature type="domain" description="ABC transporter" evidence="3">
    <location>
        <begin position="6"/>
        <end position="252"/>
    </location>
</feature>
<dbReference type="InterPro" id="IPR017871">
    <property type="entry name" value="ABC_transporter-like_CS"/>
</dbReference>
<evidence type="ECO:0000313" key="4">
    <source>
        <dbReference type="EMBL" id="MEZ0492075.1"/>
    </source>
</evidence>
<evidence type="ECO:0000259" key="3">
    <source>
        <dbReference type="PROSITE" id="PS50893"/>
    </source>
</evidence>
<dbReference type="InterPro" id="IPR003593">
    <property type="entry name" value="AAA+_ATPase"/>
</dbReference>
<organism evidence="4 5">
    <name type="scientific">Kineococcus mangrovi</name>
    <dbReference type="NCBI Taxonomy" id="1660183"/>
    <lineage>
        <taxon>Bacteria</taxon>
        <taxon>Bacillati</taxon>
        <taxon>Actinomycetota</taxon>
        <taxon>Actinomycetes</taxon>
        <taxon>Kineosporiales</taxon>
        <taxon>Kineosporiaceae</taxon>
        <taxon>Kineococcus</taxon>
    </lineage>
</organism>
<dbReference type="SMART" id="SM00382">
    <property type="entry name" value="AAA"/>
    <property type="match status" value="2"/>
</dbReference>
<gene>
    <name evidence="4" type="ORF">AB2L28_07475</name>
</gene>
<keyword evidence="5" id="KW-1185">Reference proteome</keyword>
<dbReference type="InterPro" id="IPR015854">
    <property type="entry name" value="ABC_transpr_LolD-like"/>
</dbReference>
<sequence>MSDHVVQVRSLSIRSAAGAHLLDAVDLAVAPGEVVGLAGTSGSGKTTLARALLGDVRPGLERTGGSVVVAGHDPFRPRGRDALRGRRVTYLGQDPAAGLNPARRVGDLVGELVRLRTGAARGEVHTRVHALFDLVGLPTDRGFLRRRPHEVSGGQAQRVALASALAGDPDLLVLDEPTSGLDPVLVDRVGRLVAGRVRGGDGRAALVVSHDARFLASTADRVVHLERGRVVPAPAVPRPVAAERVSASSEQVLRVVVTAGHGRGPVLDGAELSVAAGECVAVTGPSGSGKSTFLRALAGLHPDARGTLHLAGRPLPWPAGRRGPDRRAVALVAQDSASALNPRESVRTSLSRPLRGLDPRAVEQEVARLLERVRLSPDVLDRRSPQLSGGQRQRVNLARALAAGPRVLLCDEVTSALDERTASAVLDLLAGLRADLGLAVVLVTHDLEVARRSADRVLRVHEGRFAPC</sequence>
<reference evidence="4 5" key="1">
    <citation type="submission" date="2024-07" db="EMBL/GenBank/DDBJ databases">
        <authorList>
            <person name="Thanompreechachai J."/>
            <person name="Duangmal K."/>
        </authorList>
    </citation>
    <scope>NUCLEOTIDE SEQUENCE [LARGE SCALE GENOMIC DNA]</scope>
    <source>
        <strain evidence="4 5">TBRC 1896</strain>
    </source>
</reference>
<dbReference type="EMBL" id="JBGGTQ010000003">
    <property type="protein sequence ID" value="MEZ0492075.1"/>
    <property type="molecule type" value="Genomic_DNA"/>
</dbReference>
<evidence type="ECO:0000256" key="2">
    <source>
        <dbReference type="ARBA" id="ARBA00022840"/>
    </source>
</evidence>
<dbReference type="PROSITE" id="PS50893">
    <property type="entry name" value="ABC_TRANSPORTER_2"/>
    <property type="match status" value="2"/>
</dbReference>
<protein>
    <submittedName>
        <fullName evidence="4">ABC transporter ATP-binding protein</fullName>
    </submittedName>
</protein>
<dbReference type="Proteomes" id="UP001566476">
    <property type="component" value="Unassembled WGS sequence"/>
</dbReference>